<keyword evidence="2" id="KW-0614">Plasmid</keyword>
<dbReference type="Proteomes" id="UP000502005">
    <property type="component" value="Plasmid pNE1A"/>
</dbReference>
<accession>A0A6B9G997</accession>
<reference evidence="2 3" key="1">
    <citation type="submission" date="2017-11" db="EMBL/GenBank/DDBJ databases">
        <title>Genome sequence of Pantoea cypripedii NE1.</title>
        <authorList>
            <person name="Nascimento F.X."/>
        </authorList>
    </citation>
    <scope>NUCLEOTIDE SEQUENCE [LARGE SCALE GENOMIC DNA]</scope>
    <source>
        <strain evidence="2 3">NE1</strain>
        <plasmid evidence="3">pne1a</plasmid>
    </source>
</reference>
<dbReference type="EMBL" id="CP024769">
    <property type="protein sequence ID" value="QGY31920.1"/>
    <property type="molecule type" value="Genomic_DNA"/>
</dbReference>
<proteinExistence type="predicted"/>
<sequence>MKKLIILTAFMLAGCSAGQYTQCSDKEKALHSPTLRANAPEFDAEFNNFLASCNTQQFNGVQGVVTSGLETILIENAARSGDYDKGISQYNAYLTAIPPFNKSVNGSMLALSTYGNLFKLYEGKAKKSQRPVDVYKEYVNVIDSAGNYLFVNDMATLDIPAYQAMLKNGDASDKILHDYAVSLNTMPDAKESDYQSLLDYLANNKDNQKMHDQLQQQYLLLKASQAKAETTYPLGGDNDYNVAQANRYKLIASVMNEKGFTGVGGTSADIASRYVAQAQYMDALDKSNAQAAIDNQRIEAENQAKNQQLVSSLVGAASGIAVAASTGQDMMQATGTQLTNVAIATSDDPESMQSMQTMLATASGNQSSGRQCTFATASKFKSCCKSGGGKVSTSPGSDGETNYTCVTGRLHETCSYIGERMVGMCGMEDR</sequence>
<protein>
    <recommendedName>
        <fullName evidence="4">Lipoprotein</fullName>
    </recommendedName>
</protein>
<name>A0A6B9G997_PANCY</name>
<evidence type="ECO:0000256" key="1">
    <source>
        <dbReference type="SAM" id="Coils"/>
    </source>
</evidence>
<keyword evidence="1" id="KW-0175">Coiled coil</keyword>
<evidence type="ECO:0008006" key="4">
    <source>
        <dbReference type="Google" id="ProtNLM"/>
    </source>
</evidence>
<evidence type="ECO:0000313" key="3">
    <source>
        <dbReference type="Proteomes" id="UP000502005"/>
    </source>
</evidence>
<organism evidence="2 3">
    <name type="scientific">Pantoea cypripedii</name>
    <name type="common">Pectobacterium cypripedii</name>
    <name type="synonym">Erwinia cypripedii</name>
    <dbReference type="NCBI Taxonomy" id="55209"/>
    <lineage>
        <taxon>Bacteria</taxon>
        <taxon>Pseudomonadati</taxon>
        <taxon>Pseudomonadota</taxon>
        <taxon>Gammaproteobacteria</taxon>
        <taxon>Enterobacterales</taxon>
        <taxon>Erwiniaceae</taxon>
        <taxon>Pantoea</taxon>
    </lineage>
</organism>
<dbReference type="AlphaFoldDB" id="A0A6B9G997"/>
<geneLocation type="plasmid" evidence="3">
    <name>pne1a</name>
</geneLocation>
<dbReference type="PROSITE" id="PS51257">
    <property type="entry name" value="PROKAR_LIPOPROTEIN"/>
    <property type="match status" value="1"/>
</dbReference>
<dbReference type="RefSeq" id="WP_208717812.1">
    <property type="nucleotide sequence ID" value="NZ_CP024769.1"/>
</dbReference>
<evidence type="ECO:0000313" key="2">
    <source>
        <dbReference type="EMBL" id="QGY31920.1"/>
    </source>
</evidence>
<gene>
    <name evidence="2" type="ORF">CUN67_23355</name>
</gene>
<feature type="coiled-coil region" evidence="1">
    <location>
        <begin position="281"/>
        <end position="308"/>
    </location>
</feature>